<evidence type="ECO:0008006" key="4">
    <source>
        <dbReference type="Google" id="ProtNLM"/>
    </source>
</evidence>
<dbReference type="Gene3D" id="3.40.50.1390">
    <property type="entry name" value="Resolvase, N-terminal catalytic domain"/>
    <property type="match status" value="1"/>
</dbReference>
<dbReference type="SUPFAM" id="SSF53041">
    <property type="entry name" value="Resolvase-like"/>
    <property type="match status" value="1"/>
</dbReference>
<sequence length="503" mass="57411">MSAVIYARFSSDNQREESITAQVRACTEYARRKGYPVVKVYTDEARSATTDDRPGFLTMIDDIKSGRVEAQFLLVHKLDRFARNRYDSAVYRRTLASAGIRLIAVDQPLDDSPESVLLESLLEGLAEYYSKNLSREVMKGMKENAYQARFNGGWVPLGYNVIDGHYSINEQEAPVIRLIFSMFLQGHGYIKIMDKLNELGYLTRQGRPFGKNSIYEILRNPKYAGYYTYNRAPRRLNGKRNWRIRKDEGEIITVPGAVPAIIPEEDFKKVQEIMDGRKKTGPRQKSGELYFLTGKVVCGECGAAMVGNSSSRKAGAEPVRYYECNRKMRTRDCGSRRIRKDYLENYVLGVVEQNMFSRDKLPELAGKLVMLARDKGRQNARDEKVFNDELADIDKKIGNIVKAIEDGAEYDILSGRLKELKKRKEEIQEHLNTLRTPLSDITEEMIIKYLSATQKDMMDRPDQLSKKKIVDLYVHEIKVFSDKVDVMLKLDFGADKDGVGGGT</sequence>
<dbReference type="EMBL" id="CAADRN010000229">
    <property type="protein sequence ID" value="VFU15612.1"/>
    <property type="molecule type" value="Genomic_DNA"/>
</dbReference>
<evidence type="ECO:0000313" key="3">
    <source>
        <dbReference type="EMBL" id="VFU15612.1"/>
    </source>
</evidence>
<feature type="domain" description="Recombinase" evidence="2">
    <location>
        <begin position="156"/>
        <end position="280"/>
    </location>
</feature>
<protein>
    <recommendedName>
        <fullName evidence="4">Recombinase family protein</fullName>
    </recommendedName>
</protein>
<dbReference type="InterPro" id="IPR006119">
    <property type="entry name" value="Resolv_N"/>
</dbReference>
<gene>
    <name evidence="3" type="ORF">SCFA_3040004</name>
</gene>
<dbReference type="Pfam" id="PF00239">
    <property type="entry name" value="Resolvase"/>
    <property type="match status" value="1"/>
</dbReference>
<evidence type="ECO:0000259" key="1">
    <source>
        <dbReference type="PROSITE" id="PS51736"/>
    </source>
</evidence>
<dbReference type="PANTHER" id="PTHR30461:SF23">
    <property type="entry name" value="DNA RECOMBINASE-RELATED"/>
    <property type="match status" value="1"/>
</dbReference>
<organism evidence="3">
    <name type="scientific">anaerobic digester metagenome</name>
    <dbReference type="NCBI Taxonomy" id="1263854"/>
    <lineage>
        <taxon>unclassified sequences</taxon>
        <taxon>metagenomes</taxon>
        <taxon>ecological metagenomes</taxon>
    </lineage>
</organism>
<proteinExistence type="predicted"/>
<dbReference type="InterPro" id="IPR011109">
    <property type="entry name" value="DNA_bind_recombinase_dom"/>
</dbReference>
<evidence type="ECO:0000259" key="2">
    <source>
        <dbReference type="PROSITE" id="PS51737"/>
    </source>
</evidence>
<reference evidence="3" key="1">
    <citation type="submission" date="2019-03" db="EMBL/GenBank/DDBJ databases">
        <authorList>
            <person name="Hao L."/>
        </authorList>
    </citation>
    <scope>NUCLEOTIDE SEQUENCE</scope>
</reference>
<dbReference type="PROSITE" id="PS51736">
    <property type="entry name" value="RECOMBINASES_3"/>
    <property type="match status" value="1"/>
</dbReference>
<dbReference type="InterPro" id="IPR050639">
    <property type="entry name" value="SSR_resolvase"/>
</dbReference>
<dbReference type="GO" id="GO:0000150">
    <property type="term" value="F:DNA strand exchange activity"/>
    <property type="evidence" value="ECO:0007669"/>
    <property type="project" value="InterPro"/>
</dbReference>
<accession>A0A485M241</accession>
<name>A0A485M241_9ZZZZ</name>
<dbReference type="PROSITE" id="PS51737">
    <property type="entry name" value="RECOMBINASE_DNA_BIND"/>
    <property type="match status" value="1"/>
</dbReference>
<dbReference type="CDD" id="cd00338">
    <property type="entry name" value="Ser_Recombinase"/>
    <property type="match status" value="1"/>
</dbReference>
<dbReference type="InterPro" id="IPR025827">
    <property type="entry name" value="Zn_ribbon_recom_dom"/>
</dbReference>
<dbReference type="Gene3D" id="3.90.1750.20">
    <property type="entry name" value="Putative Large Serine Recombinase, Chain B, Domain 2"/>
    <property type="match status" value="1"/>
</dbReference>
<dbReference type="PANTHER" id="PTHR30461">
    <property type="entry name" value="DNA-INVERTASE FROM LAMBDOID PROPHAGE"/>
    <property type="match status" value="1"/>
</dbReference>
<dbReference type="GO" id="GO:0003677">
    <property type="term" value="F:DNA binding"/>
    <property type="evidence" value="ECO:0007669"/>
    <property type="project" value="InterPro"/>
</dbReference>
<feature type="domain" description="Resolvase/invertase-type recombinase catalytic" evidence="1">
    <location>
        <begin position="2"/>
        <end position="152"/>
    </location>
</feature>
<dbReference type="Pfam" id="PF13408">
    <property type="entry name" value="Zn_ribbon_recom"/>
    <property type="match status" value="1"/>
</dbReference>
<dbReference type="InterPro" id="IPR036162">
    <property type="entry name" value="Resolvase-like_N_sf"/>
</dbReference>
<dbReference type="AlphaFoldDB" id="A0A485M241"/>
<dbReference type="InterPro" id="IPR038109">
    <property type="entry name" value="DNA_bind_recomb_sf"/>
</dbReference>
<dbReference type="SMART" id="SM00857">
    <property type="entry name" value="Resolvase"/>
    <property type="match status" value="1"/>
</dbReference>
<dbReference type="Pfam" id="PF07508">
    <property type="entry name" value="Recombinase"/>
    <property type="match status" value="1"/>
</dbReference>